<dbReference type="Proteomes" id="UP000531231">
    <property type="component" value="Unassembled WGS sequence"/>
</dbReference>
<organism evidence="4 5">
    <name type="scientific">Pseudochrobactrum saccharolyticum</name>
    <dbReference type="NCBI Taxonomy" id="354352"/>
    <lineage>
        <taxon>Bacteria</taxon>
        <taxon>Pseudomonadati</taxon>
        <taxon>Pseudomonadota</taxon>
        <taxon>Alphaproteobacteria</taxon>
        <taxon>Hyphomicrobiales</taxon>
        <taxon>Brucellaceae</taxon>
        <taxon>Pseudochrobactrum</taxon>
    </lineage>
</organism>
<evidence type="ECO:0000256" key="2">
    <source>
        <dbReference type="SAM" id="SignalP"/>
    </source>
</evidence>
<dbReference type="PANTHER" id="PTHR35936">
    <property type="entry name" value="MEMBRANE-BOUND LYTIC MUREIN TRANSGLYCOSYLASE F"/>
    <property type="match status" value="1"/>
</dbReference>
<dbReference type="RefSeq" id="WP_022711897.1">
    <property type="nucleotide sequence ID" value="NZ_JACHIL010000002.1"/>
</dbReference>
<evidence type="ECO:0000313" key="5">
    <source>
        <dbReference type="Proteomes" id="UP000531231"/>
    </source>
</evidence>
<dbReference type="SMART" id="SM00062">
    <property type="entry name" value="PBPb"/>
    <property type="match status" value="1"/>
</dbReference>
<keyword evidence="5" id="KW-1185">Reference proteome</keyword>
<name>A0A7W8EPQ0_9HYPH</name>
<evidence type="ECO:0000256" key="1">
    <source>
        <dbReference type="ARBA" id="ARBA00022729"/>
    </source>
</evidence>
<dbReference type="PANTHER" id="PTHR35936:SF17">
    <property type="entry name" value="ARGININE-BINDING EXTRACELLULAR PROTEIN ARTP"/>
    <property type="match status" value="1"/>
</dbReference>
<feature type="chain" id="PRO_5030961063" evidence="2">
    <location>
        <begin position="28"/>
        <end position="279"/>
    </location>
</feature>
<dbReference type="EMBL" id="JACHIL010000002">
    <property type="protein sequence ID" value="MBB5091036.1"/>
    <property type="molecule type" value="Genomic_DNA"/>
</dbReference>
<keyword evidence="1 2" id="KW-0732">Signal</keyword>
<gene>
    <name evidence="4" type="ORF">HNQ68_001560</name>
</gene>
<dbReference type="Pfam" id="PF00497">
    <property type="entry name" value="SBP_bac_3"/>
    <property type="match status" value="1"/>
</dbReference>
<evidence type="ECO:0000313" key="4">
    <source>
        <dbReference type="EMBL" id="MBB5091036.1"/>
    </source>
</evidence>
<comment type="caution">
    <text evidence="4">The sequence shown here is derived from an EMBL/GenBank/DDBJ whole genome shotgun (WGS) entry which is preliminary data.</text>
</comment>
<proteinExistence type="predicted"/>
<dbReference type="SUPFAM" id="SSF53850">
    <property type="entry name" value="Periplasmic binding protein-like II"/>
    <property type="match status" value="1"/>
</dbReference>
<dbReference type="Gene3D" id="3.40.190.10">
    <property type="entry name" value="Periplasmic binding protein-like II"/>
    <property type="match status" value="2"/>
</dbReference>
<feature type="domain" description="Solute-binding protein family 3/N-terminal" evidence="3">
    <location>
        <begin position="43"/>
        <end position="267"/>
    </location>
</feature>
<dbReference type="InterPro" id="IPR001638">
    <property type="entry name" value="Solute-binding_3/MltF_N"/>
</dbReference>
<sequence>MKLMGKMIVAASVLAGATALVAVQANAQSCTPKNSFKTVEEGVLTIAVTTYAPYSYLSPEGEAKGVDGDIANKIAEMECLKVKAVAVDTAAGIQYVLSGKADITTGDWYRTAERAKVMNLSWPLYNDQMGIYTKEGFEEVKDIEGKSVGTVQGYLWVADLKKLLGSNLKLYPNSVSMQQDLAAGRIAVGIDGYSTGVVAKKAGAMPDIEVKVAKSDDRVKATTEAGQGSFPYSKKNPELGAALDANIKALHEDGTIKSILTANGMEASAGDVGEPRLID</sequence>
<dbReference type="AlphaFoldDB" id="A0A7W8EPQ0"/>
<reference evidence="4 5" key="1">
    <citation type="submission" date="2020-08" db="EMBL/GenBank/DDBJ databases">
        <title>Genomic Encyclopedia of Type Strains, Phase IV (KMG-IV): sequencing the most valuable type-strain genomes for metagenomic binning, comparative biology and taxonomic classification.</title>
        <authorList>
            <person name="Goeker M."/>
        </authorList>
    </citation>
    <scope>NUCLEOTIDE SEQUENCE [LARGE SCALE GENOMIC DNA]</scope>
    <source>
        <strain evidence="4 5">DSM 25620</strain>
    </source>
</reference>
<protein>
    <submittedName>
        <fullName evidence="4">Polar amino acid transport system substrate-binding protein</fullName>
    </submittedName>
</protein>
<accession>A0A7W8EPQ0</accession>
<evidence type="ECO:0000259" key="3">
    <source>
        <dbReference type="SMART" id="SM00062"/>
    </source>
</evidence>
<feature type="signal peptide" evidence="2">
    <location>
        <begin position="1"/>
        <end position="27"/>
    </location>
</feature>